<dbReference type="GO" id="GO:0005634">
    <property type="term" value="C:nucleus"/>
    <property type="evidence" value="ECO:0007669"/>
    <property type="project" value="UniProtKB-SubCell"/>
</dbReference>
<organism evidence="5 6">
    <name type="scientific">Zingiber officinale</name>
    <name type="common">Ginger</name>
    <name type="synonym">Amomum zingiber</name>
    <dbReference type="NCBI Taxonomy" id="94328"/>
    <lineage>
        <taxon>Eukaryota</taxon>
        <taxon>Viridiplantae</taxon>
        <taxon>Streptophyta</taxon>
        <taxon>Embryophyta</taxon>
        <taxon>Tracheophyta</taxon>
        <taxon>Spermatophyta</taxon>
        <taxon>Magnoliopsida</taxon>
        <taxon>Liliopsida</taxon>
        <taxon>Zingiberales</taxon>
        <taxon>Zingiberaceae</taxon>
        <taxon>Zingiber</taxon>
    </lineage>
</organism>
<dbReference type="InterPro" id="IPR013591">
    <property type="entry name" value="Brevis_radix_dom"/>
</dbReference>
<dbReference type="PANTHER" id="PTHR46058:SF26">
    <property type="entry name" value="PROTEIN BREVIS RADIX-LIKE 1"/>
    <property type="match status" value="1"/>
</dbReference>
<evidence type="ECO:0000256" key="3">
    <source>
        <dbReference type="ARBA" id="ARBA00023242"/>
    </source>
</evidence>
<evidence type="ECO:0000259" key="4">
    <source>
        <dbReference type="PROSITE" id="PS51514"/>
    </source>
</evidence>
<evidence type="ECO:0000256" key="2">
    <source>
        <dbReference type="ARBA" id="ARBA00009057"/>
    </source>
</evidence>
<dbReference type="Pfam" id="PF08381">
    <property type="entry name" value="BRX"/>
    <property type="match status" value="2"/>
</dbReference>
<keyword evidence="6" id="KW-1185">Reference proteome</keyword>
<name>A0A8J5LFB6_ZINOF</name>
<gene>
    <name evidence="5" type="ORF">ZIOFF_015465</name>
</gene>
<proteinExistence type="inferred from homology"/>
<dbReference type="InterPro" id="IPR027988">
    <property type="entry name" value="BRX_N"/>
</dbReference>
<protein>
    <recommendedName>
        <fullName evidence="4">BRX domain-containing protein</fullName>
    </recommendedName>
</protein>
<comment type="caution">
    <text evidence="5">The sequence shown here is derived from an EMBL/GenBank/DDBJ whole genome shotgun (WGS) entry which is preliminary data.</text>
</comment>
<evidence type="ECO:0000313" key="6">
    <source>
        <dbReference type="Proteomes" id="UP000734854"/>
    </source>
</evidence>
<evidence type="ECO:0000256" key="1">
    <source>
        <dbReference type="ARBA" id="ARBA00004123"/>
    </source>
</evidence>
<comment type="subcellular location">
    <subcellularLocation>
        <location evidence="1">Nucleus</location>
    </subcellularLocation>
</comment>
<dbReference type="EMBL" id="JACMSC010000004">
    <property type="protein sequence ID" value="KAG6525508.1"/>
    <property type="molecule type" value="Genomic_DNA"/>
</dbReference>
<dbReference type="PANTHER" id="PTHR46058">
    <property type="entry name" value="PROTEIN BREVIS RADIX-LIKE 1"/>
    <property type="match status" value="1"/>
</dbReference>
<dbReference type="PROSITE" id="PS51514">
    <property type="entry name" value="BRX"/>
    <property type="match status" value="2"/>
</dbReference>
<feature type="domain" description="BRX" evidence="4">
    <location>
        <begin position="402"/>
        <end position="457"/>
    </location>
</feature>
<reference evidence="5 6" key="1">
    <citation type="submission" date="2020-08" db="EMBL/GenBank/DDBJ databases">
        <title>Plant Genome Project.</title>
        <authorList>
            <person name="Zhang R.-G."/>
        </authorList>
    </citation>
    <scope>NUCLEOTIDE SEQUENCE [LARGE SCALE GENOMIC DNA]</scope>
    <source>
        <tissue evidence="5">Rhizome</tissue>
    </source>
</reference>
<keyword evidence="3" id="KW-0539">Nucleus</keyword>
<comment type="similarity">
    <text evidence="2">Belongs to the BRX family.</text>
</comment>
<dbReference type="AlphaFoldDB" id="A0A8J5LFB6"/>
<evidence type="ECO:0000313" key="5">
    <source>
        <dbReference type="EMBL" id="KAG6525508.1"/>
    </source>
</evidence>
<dbReference type="Proteomes" id="UP000734854">
    <property type="component" value="Unassembled WGS sequence"/>
</dbReference>
<dbReference type="Pfam" id="PF13713">
    <property type="entry name" value="BRX_N"/>
    <property type="match status" value="1"/>
</dbReference>
<dbReference type="InterPro" id="IPR044532">
    <property type="entry name" value="BRX-like"/>
</dbReference>
<accession>A0A8J5LFB6</accession>
<sequence>MEQQPLLLSSALRSFYRWLLGKRMVAGSGVADRQQVPRRSTLGVACSGSLGLMNPVLRYRHQACVKEQQIKPLTESAGQESSMLACIACTKHEPEDVADGSAARPSPAKDTVKSLTSQLKDMVLKFSGTHRHCKGRSTDFAKHTRRFHHSPDHGERDGLSCIDGGSRGYDYLRAEASSSSVSVCGLSSSYNVLAEEGEFAVEEEEGEVREWTAQVDPGVQITFVSLPGGAGNDLKRIRFNREMFDKWQAQRWWGENYDRVVQLYNVRRFSRQAFPTPPCRSDEAELVVQHDHQWLGSQDGLIRNTNGLPPPIAGSVHGGISMGLKGGGGGGGPYHSPPVPDPSQHLLLSHYFNPAYGAAVTTGVVTGVKGESSSIDASRTTTSSRDEVASVSISNASDLDVTEWVEQVEPGVCITLRELSDGTRELRRVRFSREKFGEMRAKIWWEENIERIQAQFL</sequence>
<feature type="domain" description="BRX" evidence="4">
    <location>
        <begin position="209"/>
        <end position="265"/>
    </location>
</feature>